<dbReference type="NCBIfam" id="TIGR02608">
    <property type="entry name" value="delta_60_rpt"/>
    <property type="match status" value="10"/>
</dbReference>
<sequence>MKRNLFYTLILIVSSWSFGLHAQQGKIDINFNTTDDGLTGDGFDLPVQTLSLQPDQNLIVGGEFLNLNGVPVPFLTRLKPDGSVDETFNTGIGFNGKIYASYVQPDGKIVVGGNFTSFNGINAGRIIRLNYDGTYDASFNSTLAATSGIIYEITPQSDGKIIITGSFTKYNNVTVNRIARLMSDGSLDTSFVTGSGSSSNIMYAKVLPDGRILVAGNFTTFNNISSNKMICLNPDGSRNTDFSSGSGFDDDVTSMILQPDGKIIIGGKFTSYNGSLANRIIRINNDGSVDPNFFSGSGFNSGVVQAIKINLKGEIMVGGSFTGNYNGEAVNRVCLLNSDGRLLDTIDFGTGPGSASVLALENDLEDSWYIGGSFSVFDGLNQGRLAKINTEKEYDTSYLSAGVGFDNSIYKVLPLENRKMIVCGNFKKFNGEFASRITKLLEDGTLDYSFNNGQSGANNLVKAAALQADGKVIIGGNFTKYNDTNINRIVRVLENGAIDPTFNIGSGCNSQIYAMAIQADQRILVAGNFTRYNDLPVGRIIRLLPNGTIDTSFDVGSGADAIIESILIEPNGKIVIGGRFTTFNGMEAVHLVRLNANGSIDSGFNIGKGFDKNTYAMALQSDGKIIVGGNFLSFNGIPQKRILRLNPNGQLDTSFNSGSGFNKGDVRTILIQPDDRILVGGTFSGTYNNRPSLRLLRLMKSGSYDDTFDAHLNNKLFTMDFTSDNRLIIGGDFNSVSGISKHRIARLKLCLDATIWNGTSWSNGFPFGGKEVFFTADYSSLTSADICSCTIEEGKNVTLLSGNTLGIEFSYQGSGILTIEDSASLYQTDDDMINTGIVHLKRNTTPLLRYDYTFWSSPVGNQKLVDFSPNTLADKYFSYDFHIEKWRQEKPSSEMKIGTGYIIRAPQYFSITDRSMFEGTFKGIPNNGKIQVKQGMPDKSNLIGNPYPSTLNADAFLRKNASVLKGALHFWTHNTPITNLEYTTDDYATYNLLGGVGTRASLSIGETTQIPDGKIASGQAFFVVGKSSEDIEFNNSMRSTDSNSFFFKSVNKEERKHNITTEKHRIWLNFENKTGVFKQILIGYIQGATDLFDDQYDAESLNGNPYADFYSIIENKQMVIQGRGLPFDMSDTIFLGFTTTIGGDFTISIDHEDGLFNTQDIFIEDKDLKIMYNLKNAPYSFKTQKGTYDNRFVLRYTDNTLATNNLDSKANAILVSLHNQMIKIDAGKEVIKEIMIFDMSGKLLYQKNKIKDSGFSIQSNQFHHQVLLIKITTENGKTTTQKIVF</sequence>
<protein>
    <submittedName>
        <fullName evidence="2">T9SS sorting signal type C domain-containing protein</fullName>
    </submittedName>
</protein>
<dbReference type="SUPFAM" id="SSF63829">
    <property type="entry name" value="Calcium-dependent phosphotriesterase"/>
    <property type="match status" value="3"/>
</dbReference>
<dbReference type="Proteomes" id="UP001595935">
    <property type="component" value="Unassembled WGS sequence"/>
</dbReference>
<evidence type="ECO:0000313" key="2">
    <source>
        <dbReference type="EMBL" id="MFC4749729.1"/>
    </source>
</evidence>
<dbReference type="InterPro" id="IPR013431">
    <property type="entry name" value="Delta_60_rpt"/>
</dbReference>
<dbReference type="PANTHER" id="PTHR42754">
    <property type="entry name" value="ENDOGLUCANASE"/>
    <property type="match status" value="1"/>
</dbReference>
<dbReference type="PANTHER" id="PTHR42754:SF1">
    <property type="entry name" value="LIPOPROTEIN"/>
    <property type="match status" value="1"/>
</dbReference>
<dbReference type="Pfam" id="PF17164">
    <property type="entry name" value="DUF5122"/>
    <property type="match status" value="13"/>
</dbReference>
<dbReference type="RefSeq" id="WP_246522440.1">
    <property type="nucleotide sequence ID" value="NZ_JAGYWA010000008.1"/>
</dbReference>
<feature type="signal peptide" evidence="1">
    <location>
        <begin position="1"/>
        <end position="22"/>
    </location>
</feature>
<keyword evidence="1" id="KW-0732">Signal</keyword>
<reference evidence="3" key="1">
    <citation type="journal article" date="2019" name="Int. J. Syst. Evol. Microbiol.">
        <title>The Global Catalogue of Microorganisms (GCM) 10K type strain sequencing project: providing services to taxonomists for standard genome sequencing and annotation.</title>
        <authorList>
            <consortium name="The Broad Institute Genomics Platform"/>
            <consortium name="The Broad Institute Genome Sequencing Center for Infectious Disease"/>
            <person name="Wu L."/>
            <person name="Ma J."/>
        </authorList>
    </citation>
    <scope>NUCLEOTIDE SEQUENCE [LARGE SCALE GENOMIC DNA]</scope>
    <source>
        <strain evidence="3">WYCCWR 13023</strain>
    </source>
</reference>
<comment type="caution">
    <text evidence="2">The sequence shown here is derived from an EMBL/GenBank/DDBJ whole genome shotgun (WGS) entry which is preliminary data.</text>
</comment>
<name>A0ABV9PIA1_9FLAO</name>
<dbReference type="NCBIfam" id="NF033708">
    <property type="entry name" value="T9SS_Cterm_ChiA"/>
    <property type="match status" value="1"/>
</dbReference>
<evidence type="ECO:0000256" key="1">
    <source>
        <dbReference type="SAM" id="SignalP"/>
    </source>
</evidence>
<proteinExistence type="predicted"/>
<feature type="chain" id="PRO_5046438753" evidence="1">
    <location>
        <begin position="23"/>
        <end position="1285"/>
    </location>
</feature>
<gene>
    <name evidence="2" type="ORF">ACFO5S_19915</name>
</gene>
<organism evidence="2 3">
    <name type="scientific">Flavobacterium branchiicola</name>
    <dbReference type="NCBI Taxonomy" id="1114875"/>
    <lineage>
        <taxon>Bacteria</taxon>
        <taxon>Pseudomonadati</taxon>
        <taxon>Bacteroidota</taxon>
        <taxon>Flavobacteriia</taxon>
        <taxon>Flavobacteriales</taxon>
        <taxon>Flavobacteriaceae</taxon>
        <taxon>Flavobacterium</taxon>
    </lineage>
</organism>
<evidence type="ECO:0000313" key="3">
    <source>
        <dbReference type="Proteomes" id="UP001595935"/>
    </source>
</evidence>
<dbReference type="EMBL" id="JBHSGV010000008">
    <property type="protein sequence ID" value="MFC4749729.1"/>
    <property type="molecule type" value="Genomic_DNA"/>
</dbReference>
<keyword evidence="3" id="KW-1185">Reference proteome</keyword>
<accession>A0ABV9PIA1</accession>
<dbReference type="Gene3D" id="2.80.10.50">
    <property type="match status" value="6"/>
</dbReference>